<evidence type="ECO:0000313" key="5">
    <source>
        <dbReference type="Proteomes" id="UP000661280"/>
    </source>
</evidence>
<gene>
    <name evidence="4" type="ORF">AKAW2_11750S</name>
</gene>
<dbReference type="InterPro" id="IPR011042">
    <property type="entry name" value="6-blade_b-propeller_TolB-like"/>
</dbReference>
<accession>A0A7R7W2B1</accession>
<dbReference type="SUPFAM" id="SSF63829">
    <property type="entry name" value="Calcium-dependent phosphotriesterase"/>
    <property type="match status" value="1"/>
</dbReference>
<dbReference type="Gene3D" id="2.120.10.30">
    <property type="entry name" value="TolB, C-terminal domain"/>
    <property type="match status" value="1"/>
</dbReference>
<dbReference type="KEGG" id="aluc:AKAW2_11750S"/>
<reference evidence="4" key="2">
    <citation type="submission" date="2021-02" db="EMBL/GenBank/DDBJ databases">
        <title>Aspergillus luchuensis mut. kawachii IFO 4304 genome sequence.</title>
        <authorList>
            <person name="Mori K."/>
            <person name="Kadooka C."/>
            <person name="Goto M."/>
            <person name="Futagami T."/>
        </authorList>
    </citation>
    <scope>NUCLEOTIDE SEQUENCE</scope>
    <source>
        <strain evidence="4">IFO 4308</strain>
    </source>
</reference>
<evidence type="ECO:0000256" key="2">
    <source>
        <dbReference type="ARBA" id="ARBA00009127"/>
    </source>
</evidence>
<organism evidence="4 5">
    <name type="scientific">Aspergillus kawachii</name>
    <name type="common">White koji mold</name>
    <name type="synonym">Aspergillus awamori var. kawachi</name>
    <dbReference type="NCBI Taxonomy" id="1069201"/>
    <lineage>
        <taxon>Eukaryota</taxon>
        <taxon>Fungi</taxon>
        <taxon>Dikarya</taxon>
        <taxon>Ascomycota</taxon>
        <taxon>Pezizomycotina</taxon>
        <taxon>Eurotiomycetes</taxon>
        <taxon>Eurotiomycetidae</taxon>
        <taxon>Eurotiales</taxon>
        <taxon>Aspergillaceae</taxon>
        <taxon>Aspergillus</taxon>
        <taxon>Aspergillus subgen. Circumdati</taxon>
    </lineage>
</organism>
<evidence type="ECO:0008006" key="6">
    <source>
        <dbReference type="Google" id="ProtNLM"/>
    </source>
</evidence>
<comment type="subcellular location">
    <subcellularLocation>
        <location evidence="1">Secreted</location>
    </subcellularLocation>
</comment>
<evidence type="ECO:0000313" key="4">
    <source>
        <dbReference type="EMBL" id="BCR94704.1"/>
    </source>
</evidence>
<keyword evidence="5" id="KW-1185">Reference proteome</keyword>
<dbReference type="GeneID" id="64956029"/>
<name>A0A7R7W2B1_ASPKA</name>
<proteinExistence type="inferred from homology"/>
<keyword evidence="3" id="KW-0964">Secreted</keyword>
<reference evidence="4" key="1">
    <citation type="submission" date="2021-01" db="EMBL/GenBank/DDBJ databases">
        <authorList>
            <consortium name="Aspergillus luchuensis mut. kawachii IFO 4304 genome sequencing consortium"/>
            <person name="Kazuki M."/>
            <person name="Futagami T."/>
        </authorList>
    </citation>
    <scope>NUCLEOTIDE SEQUENCE</scope>
    <source>
        <strain evidence="4">IFO 4308</strain>
    </source>
</reference>
<dbReference type="PANTHER" id="PTHR10009">
    <property type="entry name" value="PROTEIN YELLOW-RELATED"/>
    <property type="match status" value="1"/>
</dbReference>
<dbReference type="PANTHER" id="PTHR10009:SF18">
    <property type="entry name" value="PROTEIN YELLOW-LIKE PROTEIN"/>
    <property type="match status" value="1"/>
</dbReference>
<dbReference type="EMBL" id="AP024425">
    <property type="protein sequence ID" value="BCR94704.1"/>
    <property type="molecule type" value="Genomic_DNA"/>
</dbReference>
<dbReference type="AlphaFoldDB" id="A0A7R7W2B1"/>
<dbReference type="GO" id="GO:0005576">
    <property type="term" value="C:extracellular region"/>
    <property type="evidence" value="ECO:0007669"/>
    <property type="project" value="UniProtKB-SubCell"/>
</dbReference>
<sequence>MASATTRAELKPVWVTSQSYQSIIQLQMHISIIPLLPFLVASHVNGLAHDSGVYGPSLELVHQYYDQFPTGIAVSSTGRMFSCYPLGLDANNTLYQVAELTDSTTEVPYPSAEFNYPPGGAVNYSTSPATTVNYADHLISVQSVVVDAKDRLWILDTGRATTANNTLLLSSYGGPKLVGVDLATNKVFKTILFPKDAVYPNSYPNDVRFDLRPTLPNTSGEGIAYLTDSSPEGRNGLIVVDLGTGKAWRQLDGLAITKAEPDFRAFIWGDVVDVSTGTDGIALSADGETLYFGVVSGRDIYSVPTAVLRDGSSAGRAKAVKSVTKIVQKGVSDGYETDSEGRIYVGSFESNAINVVYPGNGSVETFVRDPRMGWTDTMSIVTLGGTGNGTEGEGRGYLYFTENQLWRQERERPFGLFRVELPGGAGKVVL</sequence>
<evidence type="ECO:0000256" key="3">
    <source>
        <dbReference type="ARBA" id="ARBA00022525"/>
    </source>
</evidence>
<protein>
    <recommendedName>
        <fullName evidence="6">Major royal jelly protein</fullName>
    </recommendedName>
</protein>
<dbReference type="RefSeq" id="XP_041538470.1">
    <property type="nucleotide sequence ID" value="XM_041684269.1"/>
</dbReference>
<dbReference type="InterPro" id="IPR017996">
    <property type="entry name" value="MRJP/yellow-related"/>
</dbReference>
<dbReference type="Proteomes" id="UP000661280">
    <property type="component" value="Chromosome 1"/>
</dbReference>
<dbReference type="Pfam" id="PF03022">
    <property type="entry name" value="MRJP"/>
    <property type="match status" value="1"/>
</dbReference>
<comment type="similarity">
    <text evidence="2">Belongs to the major royal jelly protein family.</text>
</comment>
<evidence type="ECO:0000256" key="1">
    <source>
        <dbReference type="ARBA" id="ARBA00004613"/>
    </source>
</evidence>
<dbReference type="OrthoDB" id="7776143at2759"/>